<evidence type="ECO:0008006" key="4">
    <source>
        <dbReference type="Google" id="ProtNLM"/>
    </source>
</evidence>
<sequence>MRQHFISTFILLIALSVAIAAPLKRSTTFEKCTKFKIVPDLLNVKINPDPLLPNKAFTVSTSGTVTTTVTDGNVEVSVDGLTVASDFDDASFKAKANQKFKTNKQPLNPIPNNTTFALSVVATDGDGNIIGCANKTFTFK</sequence>
<dbReference type="OrthoDB" id="2315521at2759"/>
<feature type="chain" id="PRO_5034096289" description="MD-2-related lipid-recognition domain-containing protein" evidence="1">
    <location>
        <begin position="21"/>
        <end position="140"/>
    </location>
</feature>
<feature type="signal peptide" evidence="1">
    <location>
        <begin position="1"/>
        <end position="20"/>
    </location>
</feature>
<keyword evidence="3" id="KW-1185">Reference proteome</keyword>
<evidence type="ECO:0000256" key="1">
    <source>
        <dbReference type="SAM" id="SignalP"/>
    </source>
</evidence>
<keyword evidence="1" id="KW-0732">Signal</keyword>
<organism evidence="2 3">
    <name type="scientific">Gigaspora margarita</name>
    <dbReference type="NCBI Taxonomy" id="4874"/>
    <lineage>
        <taxon>Eukaryota</taxon>
        <taxon>Fungi</taxon>
        <taxon>Fungi incertae sedis</taxon>
        <taxon>Mucoromycota</taxon>
        <taxon>Glomeromycotina</taxon>
        <taxon>Glomeromycetes</taxon>
        <taxon>Diversisporales</taxon>
        <taxon>Gigasporaceae</taxon>
        <taxon>Gigaspora</taxon>
    </lineage>
</organism>
<evidence type="ECO:0000313" key="3">
    <source>
        <dbReference type="Proteomes" id="UP000439903"/>
    </source>
</evidence>
<comment type="caution">
    <text evidence="2">The sequence shown here is derived from an EMBL/GenBank/DDBJ whole genome shotgun (WGS) entry which is preliminary data.</text>
</comment>
<dbReference type="EMBL" id="WTPW01000299">
    <property type="protein sequence ID" value="KAF0525477.1"/>
    <property type="molecule type" value="Genomic_DNA"/>
</dbReference>
<protein>
    <recommendedName>
        <fullName evidence="4">MD-2-related lipid-recognition domain-containing protein</fullName>
    </recommendedName>
</protein>
<proteinExistence type="predicted"/>
<reference evidence="2 3" key="1">
    <citation type="journal article" date="2019" name="Environ. Microbiol.">
        <title>At the nexus of three kingdoms: the genome of the mycorrhizal fungus Gigaspora margarita provides insights into plant, endobacterial and fungal interactions.</title>
        <authorList>
            <person name="Venice F."/>
            <person name="Ghignone S."/>
            <person name="Salvioli di Fossalunga A."/>
            <person name="Amselem J."/>
            <person name="Novero M."/>
            <person name="Xianan X."/>
            <person name="Sedzielewska Toro K."/>
            <person name="Morin E."/>
            <person name="Lipzen A."/>
            <person name="Grigoriev I.V."/>
            <person name="Henrissat B."/>
            <person name="Martin F.M."/>
            <person name="Bonfante P."/>
        </authorList>
    </citation>
    <scope>NUCLEOTIDE SEQUENCE [LARGE SCALE GENOMIC DNA]</scope>
    <source>
        <strain evidence="2 3">BEG34</strain>
    </source>
</reference>
<gene>
    <name evidence="2" type="ORF">F8M41_014487</name>
</gene>
<evidence type="ECO:0000313" key="2">
    <source>
        <dbReference type="EMBL" id="KAF0525477.1"/>
    </source>
</evidence>
<dbReference type="Proteomes" id="UP000439903">
    <property type="component" value="Unassembled WGS sequence"/>
</dbReference>
<accession>A0A8H4ARM7</accession>
<dbReference type="AlphaFoldDB" id="A0A8H4ARM7"/>
<name>A0A8H4ARM7_GIGMA</name>